<protein>
    <submittedName>
        <fullName evidence="1">Unplaced genomic scaffold GYMLUscaffold_39, whole genome shotgun sequence</fullName>
    </submittedName>
</protein>
<dbReference type="HOGENOM" id="CLU_1806377_0_0_1"/>
<dbReference type="OrthoDB" id="39175at2759"/>
<dbReference type="EMBL" id="KN834787">
    <property type="protein sequence ID" value="KIK57995.1"/>
    <property type="molecule type" value="Genomic_DNA"/>
</dbReference>
<reference evidence="1 2" key="1">
    <citation type="submission" date="2014-04" db="EMBL/GenBank/DDBJ databases">
        <title>Evolutionary Origins and Diversification of the Mycorrhizal Mutualists.</title>
        <authorList>
            <consortium name="DOE Joint Genome Institute"/>
            <consortium name="Mycorrhizal Genomics Consortium"/>
            <person name="Kohler A."/>
            <person name="Kuo A."/>
            <person name="Nagy L.G."/>
            <person name="Floudas D."/>
            <person name="Copeland A."/>
            <person name="Barry K.W."/>
            <person name="Cichocki N."/>
            <person name="Veneault-Fourrey C."/>
            <person name="LaButti K."/>
            <person name="Lindquist E.A."/>
            <person name="Lipzen A."/>
            <person name="Lundell T."/>
            <person name="Morin E."/>
            <person name="Murat C."/>
            <person name="Riley R."/>
            <person name="Ohm R."/>
            <person name="Sun H."/>
            <person name="Tunlid A."/>
            <person name="Henrissat B."/>
            <person name="Grigoriev I.V."/>
            <person name="Hibbett D.S."/>
            <person name="Martin F."/>
        </authorList>
    </citation>
    <scope>NUCLEOTIDE SEQUENCE [LARGE SCALE GENOMIC DNA]</scope>
    <source>
        <strain evidence="1 2">FD-317 M1</strain>
    </source>
</reference>
<name>A0A0D0B444_9AGAR</name>
<dbReference type="AlphaFoldDB" id="A0A0D0B444"/>
<accession>A0A0D0B444</accession>
<proteinExistence type="predicted"/>
<dbReference type="Proteomes" id="UP000053593">
    <property type="component" value="Unassembled WGS sequence"/>
</dbReference>
<evidence type="ECO:0000313" key="2">
    <source>
        <dbReference type="Proteomes" id="UP000053593"/>
    </source>
</evidence>
<organism evidence="1 2">
    <name type="scientific">Collybiopsis luxurians FD-317 M1</name>
    <dbReference type="NCBI Taxonomy" id="944289"/>
    <lineage>
        <taxon>Eukaryota</taxon>
        <taxon>Fungi</taxon>
        <taxon>Dikarya</taxon>
        <taxon>Basidiomycota</taxon>
        <taxon>Agaricomycotina</taxon>
        <taxon>Agaricomycetes</taxon>
        <taxon>Agaricomycetidae</taxon>
        <taxon>Agaricales</taxon>
        <taxon>Marasmiineae</taxon>
        <taxon>Omphalotaceae</taxon>
        <taxon>Collybiopsis</taxon>
        <taxon>Collybiopsis luxurians</taxon>
    </lineage>
</organism>
<evidence type="ECO:0000313" key="1">
    <source>
        <dbReference type="EMBL" id="KIK57995.1"/>
    </source>
</evidence>
<gene>
    <name evidence="1" type="ORF">GYMLUDRAFT_704019</name>
</gene>
<sequence length="143" mass="16112">MYTWTHPREDDQYLPEYPEAQEILLPTPLSSQSLGDGPSTSFSFLSFFQQDRSNSFPNLTPFAQFLKEDDGRFYATFPSARPHNWVILGSGGTGFNANHGIYASQTSPFDAPNVLDIIQQPCTAPYHDPVPHTHFPQSFFVHS</sequence>
<keyword evidence="2" id="KW-1185">Reference proteome</keyword>